<name>A0AAV4ES94_9GAST</name>
<proteinExistence type="predicted"/>
<dbReference type="InterPro" id="IPR016186">
    <property type="entry name" value="C-type_lectin-like/link_sf"/>
</dbReference>
<feature type="domain" description="C-type lectin" evidence="3">
    <location>
        <begin position="474"/>
        <end position="588"/>
    </location>
</feature>
<dbReference type="InterPro" id="IPR001304">
    <property type="entry name" value="C-type_lectin-like"/>
</dbReference>
<dbReference type="InterPro" id="IPR050111">
    <property type="entry name" value="C-type_lectin/snaclec_domain"/>
</dbReference>
<feature type="region of interest" description="Disordered" evidence="2">
    <location>
        <begin position="96"/>
        <end position="264"/>
    </location>
</feature>
<keyword evidence="1" id="KW-1015">Disulfide bond</keyword>
<evidence type="ECO:0000256" key="1">
    <source>
        <dbReference type="ARBA" id="ARBA00023157"/>
    </source>
</evidence>
<accession>A0AAV4ES94</accession>
<keyword evidence="5" id="KW-1185">Reference proteome</keyword>
<evidence type="ECO:0000313" key="4">
    <source>
        <dbReference type="EMBL" id="GFR64042.1"/>
    </source>
</evidence>
<dbReference type="InterPro" id="IPR016187">
    <property type="entry name" value="CTDL_fold"/>
</dbReference>
<reference evidence="4 5" key="1">
    <citation type="journal article" date="2021" name="Elife">
        <title>Chloroplast acquisition without the gene transfer in kleptoplastic sea slugs, Plakobranchus ocellatus.</title>
        <authorList>
            <person name="Maeda T."/>
            <person name="Takahashi S."/>
            <person name="Yoshida T."/>
            <person name="Shimamura S."/>
            <person name="Takaki Y."/>
            <person name="Nagai Y."/>
            <person name="Toyoda A."/>
            <person name="Suzuki Y."/>
            <person name="Arimoto A."/>
            <person name="Ishii H."/>
            <person name="Satoh N."/>
            <person name="Nishiyama T."/>
            <person name="Hasebe M."/>
            <person name="Maruyama T."/>
            <person name="Minagawa J."/>
            <person name="Obokata J."/>
            <person name="Shigenobu S."/>
        </authorList>
    </citation>
    <scope>NUCLEOTIDE SEQUENCE [LARGE SCALE GENOMIC DNA]</scope>
</reference>
<dbReference type="SMART" id="SM00034">
    <property type="entry name" value="CLECT"/>
    <property type="match status" value="2"/>
</dbReference>
<dbReference type="Pfam" id="PF00059">
    <property type="entry name" value="Lectin_C"/>
    <property type="match status" value="3"/>
</dbReference>
<protein>
    <submittedName>
        <fullName evidence="4">Macrophage mannose receptor 1</fullName>
    </submittedName>
</protein>
<feature type="compositionally biased region" description="Gly residues" evidence="2">
    <location>
        <begin position="231"/>
        <end position="242"/>
    </location>
</feature>
<evidence type="ECO:0000256" key="2">
    <source>
        <dbReference type="SAM" id="MobiDB-lite"/>
    </source>
</evidence>
<gene>
    <name evidence="4" type="ORF">ElyMa_001911900</name>
</gene>
<feature type="domain" description="C-type lectin" evidence="3">
    <location>
        <begin position="379"/>
        <end position="460"/>
    </location>
</feature>
<dbReference type="PANTHER" id="PTHR22803">
    <property type="entry name" value="MANNOSE, PHOSPHOLIPASE, LECTIN RECEPTOR RELATED"/>
    <property type="match status" value="1"/>
</dbReference>
<dbReference type="Proteomes" id="UP000762676">
    <property type="component" value="Unassembled WGS sequence"/>
</dbReference>
<dbReference type="EMBL" id="BMAT01003874">
    <property type="protein sequence ID" value="GFR64042.1"/>
    <property type="molecule type" value="Genomic_DNA"/>
</dbReference>
<dbReference type="InterPro" id="IPR018378">
    <property type="entry name" value="C-type_lectin_CS"/>
</dbReference>
<evidence type="ECO:0000313" key="5">
    <source>
        <dbReference type="Proteomes" id="UP000762676"/>
    </source>
</evidence>
<evidence type="ECO:0000259" key="3">
    <source>
        <dbReference type="PROSITE" id="PS50041"/>
    </source>
</evidence>
<organism evidence="4 5">
    <name type="scientific">Elysia marginata</name>
    <dbReference type="NCBI Taxonomy" id="1093978"/>
    <lineage>
        <taxon>Eukaryota</taxon>
        <taxon>Metazoa</taxon>
        <taxon>Spiralia</taxon>
        <taxon>Lophotrochozoa</taxon>
        <taxon>Mollusca</taxon>
        <taxon>Gastropoda</taxon>
        <taxon>Heterobranchia</taxon>
        <taxon>Euthyneura</taxon>
        <taxon>Panpulmonata</taxon>
        <taxon>Sacoglossa</taxon>
        <taxon>Placobranchoidea</taxon>
        <taxon>Plakobranchidae</taxon>
        <taxon>Elysia</taxon>
    </lineage>
</organism>
<dbReference type="PROSITE" id="PS50041">
    <property type="entry name" value="C_TYPE_LECTIN_2"/>
    <property type="match status" value="3"/>
</dbReference>
<dbReference type="AlphaFoldDB" id="A0AAV4ES94"/>
<dbReference type="Gene3D" id="3.10.100.10">
    <property type="entry name" value="Mannose-Binding Protein A, subunit A"/>
    <property type="match status" value="3"/>
</dbReference>
<keyword evidence="4" id="KW-0675">Receptor</keyword>
<feature type="compositionally biased region" description="Acidic residues" evidence="2">
    <location>
        <begin position="106"/>
        <end position="230"/>
    </location>
</feature>
<dbReference type="CDD" id="cd00037">
    <property type="entry name" value="CLECT"/>
    <property type="match status" value="2"/>
</dbReference>
<feature type="domain" description="C-type lectin" evidence="3">
    <location>
        <begin position="11"/>
        <end position="81"/>
    </location>
</feature>
<sequence>MLSSLNDSGPCNSRVIISFESNRILLCRTYHTLDYSGYVWTGLNDITTENTFVWSDNTPVTYTLWNRREPNNLHEEDCVVMLGNVDLGQNTTDAPFKSVSFGGDGGVDDDDDGSFGVDDVDNVDDDDDDVDDGSFGVDDDDNVDDDDDVVDDDDDDDDDDGSFGVDDDDDDDDDDDEDDEDDDDGSFGDGDVDDGSFGVDDDNVDDDDDVDDVDDDDDDDGSFGDGDVDDGGCGYDGNGCGGGEDEDSFGGGDGSFSDSDVDGSFGGADNDVSFGGCDVNVSFGGGGDGGVDDGGCGYDGHFAGGGGNDSFGGDGGGDDGGSSGQVVVMKIILLIMKILLMLLMVKMVMIMTTAIPYYSLLHDILPPTPSPICQHAIGYEAQCYSFIYSPARNFTDAQAFCKRKNGNLATVDNRHVQAYIGAEMVHMPGSGYWIGLHASTAGTNDQYAWTSGYTVDFTAWDKTHTGRSGGAMGFVMSLDQMKTWTDARDYCGTLAAGGTLATIRSKPFEEYLRTKVLNGASGSFWIGLNDRDTEAGYKWLDDFPLKYTHWASGEPNDNMNREDCVQWLLPGNAWNDNYCYLAQNFICQIPRGAVVTTPRPTLTPGPQSEY</sequence>
<dbReference type="SUPFAM" id="SSF56436">
    <property type="entry name" value="C-type lectin-like"/>
    <property type="match status" value="3"/>
</dbReference>
<comment type="caution">
    <text evidence="4">The sequence shown here is derived from an EMBL/GenBank/DDBJ whole genome shotgun (WGS) entry which is preliminary data.</text>
</comment>
<dbReference type="PROSITE" id="PS00615">
    <property type="entry name" value="C_TYPE_LECTIN_1"/>
    <property type="match status" value="1"/>
</dbReference>